<dbReference type="SUPFAM" id="SSF50978">
    <property type="entry name" value="WD40 repeat-like"/>
    <property type="match status" value="1"/>
</dbReference>
<dbReference type="InterPro" id="IPR006652">
    <property type="entry name" value="Kelch_1"/>
</dbReference>
<dbReference type="PANTHER" id="PTHR45632:SF3">
    <property type="entry name" value="KELCH-LIKE PROTEIN 32"/>
    <property type="match status" value="1"/>
</dbReference>
<dbReference type="SMART" id="SM00612">
    <property type="entry name" value="Kelch"/>
    <property type="match status" value="3"/>
</dbReference>
<dbReference type="InterPro" id="IPR036322">
    <property type="entry name" value="WD40_repeat_dom_sf"/>
</dbReference>
<dbReference type="Gene3D" id="2.120.10.80">
    <property type="entry name" value="Kelch-type beta propeller"/>
    <property type="match status" value="1"/>
</dbReference>
<organism evidence="3 4">
    <name type="scientific">Intoshia linei</name>
    <dbReference type="NCBI Taxonomy" id="1819745"/>
    <lineage>
        <taxon>Eukaryota</taxon>
        <taxon>Metazoa</taxon>
        <taxon>Spiralia</taxon>
        <taxon>Lophotrochozoa</taxon>
        <taxon>Mesozoa</taxon>
        <taxon>Orthonectida</taxon>
        <taxon>Rhopaluridae</taxon>
        <taxon>Intoshia</taxon>
    </lineage>
</organism>
<dbReference type="PANTHER" id="PTHR45632">
    <property type="entry name" value="LD33804P"/>
    <property type="match status" value="1"/>
</dbReference>
<dbReference type="Pfam" id="PF24681">
    <property type="entry name" value="Kelch_KLHDC2_KLHL20_DRC7"/>
    <property type="match status" value="1"/>
</dbReference>
<keyword evidence="2" id="KW-0677">Repeat</keyword>
<protein>
    <submittedName>
        <fullName evidence="3">Uncharacterized protein</fullName>
    </submittedName>
</protein>
<evidence type="ECO:0000256" key="1">
    <source>
        <dbReference type="ARBA" id="ARBA00022441"/>
    </source>
</evidence>
<dbReference type="OrthoDB" id="6046394at2759"/>
<accession>A0A177BBL5</accession>
<evidence type="ECO:0000313" key="4">
    <source>
        <dbReference type="Proteomes" id="UP000078046"/>
    </source>
</evidence>
<sequence length="707" mass="83570">MSQKNISEIPAKGKMINIQSSNIEKPCSVFVKPKPQPQSEKTVMVYKKCLFLIDRNGGGNTFVFMLHGQIYKHHVSKISKQNLSESDTFIPDTCDDYVDFVNTPKIEMAKKFKLWWPYTYRIRQFSSVSVKNYIYISGGYDMINNIVLNRIIRYDINKNTWLELTHMNKPRMNHASTIFRNTLIVAGGETNIGKFTASCEKYDFETDCWYTFSNLPLYMSGHSILNYNDKYLFVSGGYDNNKILNHLIMYENLNWIELDKHYPVKMRTAKENHGMAFYDGRLIFMGGNKMEKKHKMTLNTIESITIDIKFDKALENGDIITPWDYNFPKFLYGRHSFGVFQFGKYIFCFGGTNEEKSEYFPENQNCKKKPVPKLSNWYTKHQIHKNKTISSYEYINSFSNGSINNINFAYLKYASFFKSLKLSKIRLKKDDDYLNTEYFDWIYMYQPNCDTRIMFLAWNRMKSKFVNGDFNIKCEDSLCFELLHYEQLEWNWAIQTSLLTVNSFFDIIPRPLDIVTLEYGNYVIILTNRHFTHLIKLNIENFVVVDAQLLKRYKNASILTAKMKNFYSISVNKKANIYNDEFTKINIFKKEAFISCQLIDDKTVFYGDYNGNISFCDTRTSNNSTLKNTIFCDKYLLNSMCIEDYILYTTDICDKIFVHDIRNFSKLWDNSQLFLKHNCVSKCVLRKYKEYVYYSDLIFFVFKCKFS</sequence>
<dbReference type="Proteomes" id="UP000078046">
    <property type="component" value="Unassembled WGS sequence"/>
</dbReference>
<comment type="caution">
    <text evidence="3">The sequence shown here is derived from an EMBL/GenBank/DDBJ whole genome shotgun (WGS) entry which is preliminary data.</text>
</comment>
<name>A0A177BBL5_9BILA</name>
<dbReference type="SUPFAM" id="SSF117281">
    <property type="entry name" value="Kelch motif"/>
    <property type="match status" value="1"/>
</dbReference>
<gene>
    <name evidence="3" type="ORF">A3Q56_00503</name>
</gene>
<keyword evidence="4" id="KW-1185">Reference proteome</keyword>
<proteinExistence type="predicted"/>
<dbReference type="AlphaFoldDB" id="A0A177BBL5"/>
<evidence type="ECO:0000313" key="3">
    <source>
        <dbReference type="EMBL" id="OAF71717.1"/>
    </source>
</evidence>
<reference evidence="3 4" key="1">
    <citation type="submission" date="2016-04" db="EMBL/GenBank/DDBJ databases">
        <title>The genome of Intoshia linei affirms orthonectids as highly simplified spiralians.</title>
        <authorList>
            <person name="Mikhailov K.V."/>
            <person name="Slusarev G.S."/>
            <person name="Nikitin M.A."/>
            <person name="Logacheva M.D."/>
            <person name="Penin A."/>
            <person name="Aleoshin V."/>
            <person name="Panchin Y.V."/>
        </authorList>
    </citation>
    <scope>NUCLEOTIDE SEQUENCE [LARGE SCALE GENOMIC DNA]</scope>
    <source>
        <strain evidence="3">Intl2013</strain>
        <tissue evidence="3">Whole animal</tissue>
    </source>
</reference>
<dbReference type="InterPro" id="IPR015915">
    <property type="entry name" value="Kelch-typ_b-propeller"/>
</dbReference>
<evidence type="ECO:0000256" key="2">
    <source>
        <dbReference type="ARBA" id="ARBA00022737"/>
    </source>
</evidence>
<dbReference type="EMBL" id="LWCA01000028">
    <property type="protein sequence ID" value="OAF71717.1"/>
    <property type="molecule type" value="Genomic_DNA"/>
</dbReference>
<keyword evidence="1" id="KW-0880">Kelch repeat</keyword>